<evidence type="ECO:0000313" key="2">
    <source>
        <dbReference type="Proteomes" id="UP000315201"/>
    </source>
</evidence>
<dbReference type="RefSeq" id="WP_208664584.1">
    <property type="nucleotide sequence ID" value="NZ_CP041147.1"/>
</dbReference>
<dbReference type="Proteomes" id="UP000315201">
    <property type="component" value="Chromosome"/>
</dbReference>
<evidence type="ECO:0000313" key="1">
    <source>
        <dbReference type="EMBL" id="QDF65003.1"/>
    </source>
</evidence>
<keyword evidence="2" id="KW-1185">Reference proteome</keyword>
<reference evidence="1 2" key="1">
    <citation type="submission" date="2019-06" db="EMBL/GenBank/DDBJ databases">
        <title>Mycoplasma nasistruthionis sp. nov. str Ms03.</title>
        <authorList>
            <person name="Botes A."/>
        </authorList>
    </citation>
    <scope>NUCLEOTIDE SEQUENCE [LARGE SCALE GENOMIC DNA]</scope>
    <source>
        <strain evidence="1 2">Ms03</strain>
    </source>
</reference>
<sequence>MLDDANTKFKQIQQATENSIEQIKQNVFHDNRIVPYITKDELEKTEQDFNSLSLEDKKQVLMNLIDKNKLYVNYSDINDQNYQISESDKKFTDSFYKGR</sequence>
<accession>A0A4Y6I651</accession>
<protein>
    <submittedName>
        <fullName evidence="1">Uncharacterized protein</fullName>
    </submittedName>
</protein>
<gene>
    <name evidence="1" type="ORF">FIV53_01670</name>
</gene>
<dbReference type="REBASE" id="370085">
    <property type="entry name" value="M.MnaMs03ORF1670P"/>
</dbReference>
<dbReference type="EMBL" id="CP041147">
    <property type="protein sequence ID" value="QDF65003.1"/>
    <property type="molecule type" value="Genomic_DNA"/>
</dbReference>
<organism evidence="1 2">
    <name type="scientific">Mycoplasma nasistruthionis</name>
    <dbReference type="NCBI Taxonomy" id="353852"/>
    <lineage>
        <taxon>Bacteria</taxon>
        <taxon>Bacillati</taxon>
        <taxon>Mycoplasmatota</taxon>
        <taxon>Mollicutes</taxon>
        <taxon>Mycoplasmataceae</taxon>
        <taxon>Mycoplasma</taxon>
    </lineage>
</organism>
<name>A0A4Y6I651_9MOLU</name>
<dbReference type="AlphaFoldDB" id="A0A4Y6I651"/>
<proteinExistence type="predicted"/>